<dbReference type="EC" id="2.7.7.65" evidence="1"/>
<dbReference type="PANTHER" id="PTHR45138">
    <property type="entry name" value="REGULATORY COMPONENTS OF SENSORY TRANSDUCTION SYSTEM"/>
    <property type="match status" value="1"/>
</dbReference>
<feature type="transmembrane region" description="Helical" evidence="3">
    <location>
        <begin position="6"/>
        <end position="26"/>
    </location>
</feature>
<dbReference type="Gene3D" id="3.30.70.270">
    <property type="match status" value="1"/>
</dbReference>
<accession>A0AAN0M9U0</accession>
<feature type="domain" description="GGDEF" evidence="4">
    <location>
        <begin position="64"/>
        <end position="196"/>
    </location>
</feature>
<evidence type="ECO:0000256" key="2">
    <source>
        <dbReference type="ARBA" id="ARBA00034247"/>
    </source>
</evidence>
<dbReference type="SUPFAM" id="SSF55073">
    <property type="entry name" value="Nucleotide cyclase"/>
    <property type="match status" value="1"/>
</dbReference>
<dbReference type="Proteomes" id="UP001451782">
    <property type="component" value="Chromosome"/>
</dbReference>
<name>A0AAN0M9U0_9RHOB</name>
<dbReference type="InterPro" id="IPR000160">
    <property type="entry name" value="GGDEF_dom"/>
</dbReference>
<evidence type="ECO:0000313" key="5">
    <source>
        <dbReference type="EMBL" id="WZU64181.1"/>
    </source>
</evidence>
<evidence type="ECO:0000313" key="6">
    <source>
        <dbReference type="Proteomes" id="UP001451782"/>
    </source>
</evidence>
<reference evidence="5 6" key="1">
    <citation type="submission" date="2024-04" db="EMBL/GenBank/DDBJ databases">
        <title>Phylogenomic analyses of a clade within the roseobacter group suggest taxonomic reassignments of species of the genera Aestuariivita, Citreicella, Loktanella, Nautella, Pelagibaca, Ruegeria, Thalassobius, Thiobacimonas and Tropicibacter, and the proposal o.</title>
        <authorList>
            <person name="Jeon C.O."/>
        </authorList>
    </citation>
    <scope>NUCLEOTIDE SEQUENCE [LARGE SCALE GENOMIC DNA]</scope>
    <source>
        <strain evidence="5 6">G8-12</strain>
    </source>
</reference>
<dbReference type="FunFam" id="3.30.70.270:FF:000001">
    <property type="entry name" value="Diguanylate cyclase domain protein"/>
    <property type="match status" value="1"/>
</dbReference>
<gene>
    <name evidence="5" type="ORF">AABB28_02400</name>
</gene>
<dbReference type="GO" id="GO:1902201">
    <property type="term" value="P:negative regulation of bacterial-type flagellum-dependent cell motility"/>
    <property type="evidence" value="ECO:0007669"/>
    <property type="project" value="TreeGrafter"/>
</dbReference>
<evidence type="ECO:0000256" key="3">
    <source>
        <dbReference type="SAM" id="Phobius"/>
    </source>
</evidence>
<dbReference type="GO" id="GO:0052621">
    <property type="term" value="F:diguanylate cyclase activity"/>
    <property type="evidence" value="ECO:0007669"/>
    <property type="project" value="UniProtKB-EC"/>
</dbReference>
<dbReference type="GO" id="GO:0005886">
    <property type="term" value="C:plasma membrane"/>
    <property type="evidence" value="ECO:0007669"/>
    <property type="project" value="TreeGrafter"/>
</dbReference>
<keyword evidence="3" id="KW-1133">Transmembrane helix</keyword>
<dbReference type="AlphaFoldDB" id="A0AAN0M9U0"/>
<dbReference type="EMBL" id="CP151762">
    <property type="protein sequence ID" value="WZU64181.1"/>
    <property type="molecule type" value="Genomic_DNA"/>
</dbReference>
<dbReference type="CDD" id="cd01949">
    <property type="entry name" value="GGDEF"/>
    <property type="match status" value="1"/>
</dbReference>
<dbReference type="Pfam" id="PF00990">
    <property type="entry name" value="GGDEF"/>
    <property type="match status" value="1"/>
</dbReference>
<keyword evidence="5" id="KW-0808">Transferase</keyword>
<dbReference type="InterPro" id="IPR029787">
    <property type="entry name" value="Nucleotide_cyclase"/>
</dbReference>
<keyword evidence="3" id="KW-0472">Membrane</keyword>
<keyword evidence="5" id="KW-0548">Nucleotidyltransferase</keyword>
<evidence type="ECO:0000259" key="4">
    <source>
        <dbReference type="PROSITE" id="PS50887"/>
    </source>
</evidence>
<dbReference type="KEGG" id="yag:AABB28_02400"/>
<dbReference type="RefSeq" id="WP_342070548.1">
    <property type="nucleotide sequence ID" value="NZ_CP151762.1"/>
</dbReference>
<evidence type="ECO:0000256" key="1">
    <source>
        <dbReference type="ARBA" id="ARBA00012528"/>
    </source>
</evidence>
<keyword evidence="6" id="KW-1185">Reference proteome</keyword>
<dbReference type="PROSITE" id="PS50887">
    <property type="entry name" value="GGDEF"/>
    <property type="match status" value="1"/>
</dbReference>
<sequence>MAALMIAPFITFVTTFPVSFFIWVQVRRNVRLTVKLQRLVNRDRLTEVATRDFFFRRMRSNPQVYGVSLMVDIDRFKSVNDTFGHIAGDVVIARVASILRQNTRKNDIVCRFGGEEFVIFLYEEDSHGGFEVAERMRRAIANEVMNVEGQTLRVTVSIGGSLKERLNDVDAAIQQADRALYRAKTAGRNRTVFADLPRQPNDAAA</sequence>
<keyword evidence="3" id="KW-0812">Transmembrane</keyword>
<dbReference type="InterPro" id="IPR043128">
    <property type="entry name" value="Rev_trsase/Diguanyl_cyclase"/>
</dbReference>
<dbReference type="SMART" id="SM00267">
    <property type="entry name" value="GGDEF"/>
    <property type="match status" value="1"/>
</dbReference>
<organism evidence="5 6">
    <name type="scientific">Yoonia algicola</name>
    <dbReference type="NCBI Taxonomy" id="3137368"/>
    <lineage>
        <taxon>Bacteria</taxon>
        <taxon>Pseudomonadati</taxon>
        <taxon>Pseudomonadota</taxon>
        <taxon>Alphaproteobacteria</taxon>
        <taxon>Rhodobacterales</taxon>
        <taxon>Paracoccaceae</taxon>
        <taxon>Yoonia</taxon>
    </lineage>
</organism>
<dbReference type="GO" id="GO:0043709">
    <property type="term" value="P:cell adhesion involved in single-species biofilm formation"/>
    <property type="evidence" value="ECO:0007669"/>
    <property type="project" value="TreeGrafter"/>
</dbReference>
<comment type="catalytic activity">
    <reaction evidence="2">
        <text>2 GTP = 3',3'-c-di-GMP + 2 diphosphate</text>
        <dbReference type="Rhea" id="RHEA:24898"/>
        <dbReference type="ChEBI" id="CHEBI:33019"/>
        <dbReference type="ChEBI" id="CHEBI:37565"/>
        <dbReference type="ChEBI" id="CHEBI:58805"/>
        <dbReference type="EC" id="2.7.7.65"/>
    </reaction>
</comment>
<dbReference type="PANTHER" id="PTHR45138:SF9">
    <property type="entry name" value="DIGUANYLATE CYCLASE DGCM-RELATED"/>
    <property type="match status" value="1"/>
</dbReference>
<dbReference type="InterPro" id="IPR050469">
    <property type="entry name" value="Diguanylate_Cyclase"/>
</dbReference>
<protein>
    <recommendedName>
        <fullName evidence="1">diguanylate cyclase</fullName>
        <ecNumber evidence="1">2.7.7.65</ecNumber>
    </recommendedName>
</protein>
<dbReference type="NCBIfam" id="TIGR00254">
    <property type="entry name" value="GGDEF"/>
    <property type="match status" value="1"/>
</dbReference>
<proteinExistence type="predicted"/>